<keyword evidence="3" id="KW-0472">Membrane</keyword>
<dbReference type="PROSITE" id="PS50222">
    <property type="entry name" value="EF_HAND_2"/>
    <property type="match status" value="3"/>
</dbReference>
<feature type="domain" description="EF-hand" evidence="4">
    <location>
        <begin position="282"/>
        <end position="307"/>
    </location>
</feature>
<evidence type="ECO:0000256" key="3">
    <source>
        <dbReference type="SAM" id="Phobius"/>
    </source>
</evidence>
<feature type="transmembrane region" description="Helical" evidence="3">
    <location>
        <begin position="1376"/>
        <end position="1404"/>
    </location>
</feature>
<feature type="compositionally biased region" description="Gly residues" evidence="2">
    <location>
        <begin position="1036"/>
        <end position="1049"/>
    </location>
</feature>
<dbReference type="InterPro" id="IPR018247">
    <property type="entry name" value="EF_Hand_1_Ca_BS"/>
</dbReference>
<reference evidence="5 6" key="1">
    <citation type="submission" date="2019-07" db="EMBL/GenBank/DDBJ databases">
        <title>Genomes of Cafeteria roenbergensis.</title>
        <authorList>
            <person name="Fischer M.G."/>
            <person name="Hackl T."/>
            <person name="Roman M."/>
        </authorList>
    </citation>
    <scope>NUCLEOTIDE SEQUENCE [LARGE SCALE GENOMIC DNA]</scope>
    <source>
        <strain evidence="5 6">E4-10P</strain>
    </source>
</reference>
<feature type="region of interest" description="Disordered" evidence="2">
    <location>
        <begin position="1003"/>
        <end position="1083"/>
    </location>
</feature>
<feature type="compositionally biased region" description="Low complexity" evidence="2">
    <location>
        <begin position="921"/>
        <end position="937"/>
    </location>
</feature>
<dbReference type="Gene3D" id="1.10.238.10">
    <property type="entry name" value="EF-hand"/>
    <property type="match status" value="1"/>
</dbReference>
<dbReference type="GO" id="GO:0005509">
    <property type="term" value="F:calcium ion binding"/>
    <property type="evidence" value="ECO:0007669"/>
    <property type="project" value="InterPro"/>
</dbReference>
<comment type="caution">
    <text evidence="5">The sequence shown here is derived from an EMBL/GenBank/DDBJ whole genome shotgun (WGS) entry which is preliminary data.</text>
</comment>
<keyword evidence="3" id="KW-0812">Transmembrane</keyword>
<dbReference type="OrthoDB" id="424753at2759"/>
<feature type="region of interest" description="Disordered" evidence="2">
    <location>
        <begin position="1126"/>
        <end position="1158"/>
    </location>
</feature>
<feature type="compositionally biased region" description="Low complexity" evidence="2">
    <location>
        <begin position="719"/>
        <end position="747"/>
    </location>
</feature>
<feature type="domain" description="EF-hand" evidence="4">
    <location>
        <begin position="1498"/>
        <end position="1533"/>
    </location>
</feature>
<dbReference type="SMART" id="SM00054">
    <property type="entry name" value="EFh"/>
    <property type="match status" value="3"/>
</dbReference>
<dbReference type="PROSITE" id="PS00018">
    <property type="entry name" value="EF_HAND_1"/>
    <property type="match status" value="2"/>
</dbReference>
<evidence type="ECO:0000313" key="6">
    <source>
        <dbReference type="Proteomes" id="UP000322899"/>
    </source>
</evidence>
<feature type="compositionally biased region" description="Low complexity" evidence="2">
    <location>
        <begin position="773"/>
        <end position="791"/>
    </location>
</feature>
<dbReference type="CDD" id="cd00051">
    <property type="entry name" value="EFh"/>
    <property type="match status" value="1"/>
</dbReference>
<evidence type="ECO:0000256" key="1">
    <source>
        <dbReference type="ARBA" id="ARBA00022837"/>
    </source>
</evidence>
<feature type="region of interest" description="Disordered" evidence="2">
    <location>
        <begin position="688"/>
        <end position="804"/>
    </location>
</feature>
<feature type="compositionally biased region" description="Low complexity" evidence="2">
    <location>
        <begin position="1050"/>
        <end position="1059"/>
    </location>
</feature>
<keyword evidence="3" id="KW-1133">Transmembrane helix</keyword>
<feature type="transmembrane region" description="Helical" evidence="3">
    <location>
        <begin position="1410"/>
        <end position="1428"/>
    </location>
</feature>
<protein>
    <recommendedName>
        <fullName evidence="4">EF-hand domain-containing protein</fullName>
    </recommendedName>
</protein>
<dbReference type="Proteomes" id="UP000322899">
    <property type="component" value="Unassembled WGS sequence"/>
</dbReference>
<organism evidence="5 6">
    <name type="scientific">Cafeteria roenbergensis</name>
    <name type="common">Marine flagellate</name>
    <dbReference type="NCBI Taxonomy" id="33653"/>
    <lineage>
        <taxon>Eukaryota</taxon>
        <taxon>Sar</taxon>
        <taxon>Stramenopiles</taxon>
        <taxon>Bigyra</taxon>
        <taxon>Opalozoa</taxon>
        <taxon>Bicosoecida</taxon>
        <taxon>Cafeteriaceae</taxon>
        <taxon>Cafeteria</taxon>
    </lineage>
</organism>
<sequence>MASKRGYAFQVRRVFRVFCLILTLALVAGLWIGITTVLGRATISERYDPSNELAVRVKGCDVRVERGTANTVSLNRWRGSGMSQRLHYATSGTVIHQLDALNVGGCDGVFGMECARICLVTVSVDPDDPPVRIDVRQLADDDNTNHVRFTVLPGVKADTIWLAGSRLEVSAEGTETSSLVVRGGRGDVYAVDNTFSYADLRSPNGAVYLLETKPPAEASDRRNMSVRFRSNAKDVCFASQGSADFIPDTVSQGSVWSGSNDGSWGSLCEPLNPNFYFPRTRDTFDRDKDGFVTTEEFDEGVEALDRCCGSGCPYRSFCGSVSNQLFAPRPAAAGTSGSACCSRTGVVETFDFVNRLRELNDTSFIPLCQRNIEVRDAAVPAPAGAGASSVTASLWADDGHVRVHRVTEADPAASTDSNSSFTGATTSDPAAGLAFWAPNGGIPGLKMHRSDAEELIADIRDVYGPTSATGDVFVTIDVVGAPGVPGGRWVWTTRPIFLYLQPSLLQFLSGGLLNPPLRTYRVHMATSQCDAAATTGADGAFRPGKPLSDVDHADLAARRAAVFQQLRTALTPRFQLEMRGVLVEVGENHQPLPDAPHLTAYAQRTDGSIVSAPFQTSNDESTTAAVLLSVGMALLVALALTGFLMVYMRSALKSRYSRERVRAKLLAVRAEAARSRQDKDTADKLEAEPHAAAGAAGAAAGSPTGSAAVASGGGGGAAASGKASAGADGASGASAHTQTQPLLAGQSSPPPAPGAVPGAARSADGKVAPPQAPAAARAPAGPAGAPGKAQPSVGKTAPAPAAPLQVKVDERAAVPDGAAIEAAAGDGAGTDGVDTGDLDSAVERRGFNPLETPIEVVNMLLVAPVRRQLVDSVNAFVNERCAVHVKPPSDDDDDDDDDDGGCCGCCGGGGASRSDAKRRSAAVQPAGPASAAGQVSPRPRAPGTTNLASLPSVTFDEFHDRYCAFTYSQDLSEVQSRAQIQGQLIMQFNMRVRGQVRETLQGVRWRTPDGAAPTSVDAGGVTAGQMLGTEPLPGAAAGGEGSAASGGEGSAASGREGSAASGGEGSAAAEKGEADRGSADAGTGSAASAAAAAATAAVAATAGADTTPEQQAAVAAAAATAAAAAADASKDKAPAKPATAAEPSKEEDPQPVAAPAAPAYDATDARLVDAFLARYCEVTKRYSSDSVLLTDVTNKPRRAADGSTVPGSTERGFMSLLNEFCASVGVEEPTHEEAMTLLRERGMVTRKRRHKRIYGVSFLDGSAAAARPRLGCMFFAVESFSVLVHLAVFCALPALCLVYALQMQYTHGVTVATASQRALSRYDLAEFPPVLTGKLVFVVRLIVIACLAFLGLGLLRILVRYLALPKGMLRTVVRKAFALVLVVVVFSMFFVIGLVLAWFVLAAALDPTRFLPYGAGAICALVVALTTFKQLSRAAQVLRVRIQQAFKQYMAKAASAAKSAMEQTAKFERQREAHVMRRKAAGAGAAAGAPAPPTEAEAADFKVEDIFALVNSDGDAELTRAEFDDLFERLNVNLSASKRDQLFSMSDADGSGMIDQQEFVDAWDRIEEEIIQDTLESLGVSDAAIAGFVLYLLLLLAVAFAFIFTAIRAWENSSSFEAVVQSLLVTGSGVLTQVTRARPKGEDGDEQSISEIVDSVVKGDEAS</sequence>
<dbReference type="InterPro" id="IPR002048">
    <property type="entry name" value="EF_hand_dom"/>
</dbReference>
<evidence type="ECO:0000256" key="2">
    <source>
        <dbReference type="SAM" id="MobiDB-lite"/>
    </source>
</evidence>
<feature type="compositionally biased region" description="Low complexity" evidence="2">
    <location>
        <begin position="691"/>
        <end position="710"/>
    </location>
</feature>
<gene>
    <name evidence="5" type="ORF">FNF27_03322</name>
</gene>
<evidence type="ECO:0000313" key="5">
    <source>
        <dbReference type="EMBL" id="KAA0175314.1"/>
    </source>
</evidence>
<dbReference type="EMBL" id="VLTO01000015">
    <property type="protein sequence ID" value="KAA0175314.1"/>
    <property type="molecule type" value="Genomic_DNA"/>
</dbReference>
<dbReference type="InterPro" id="IPR011992">
    <property type="entry name" value="EF-hand-dom_pair"/>
</dbReference>
<dbReference type="SUPFAM" id="SSF47473">
    <property type="entry name" value="EF-hand"/>
    <property type="match status" value="1"/>
</dbReference>
<feature type="domain" description="EF-hand" evidence="4">
    <location>
        <begin position="1534"/>
        <end position="1569"/>
    </location>
</feature>
<proteinExistence type="predicted"/>
<keyword evidence="1" id="KW-0106">Calcium</keyword>
<name>A0A5A8EDN0_CAFRO</name>
<feature type="transmembrane region" description="Helical" evidence="3">
    <location>
        <begin position="1335"/>
        <end position="1355"/>
    </location>
</feature>
<feature type="transmembrane region" description="Helical" evidence="3">
    <location>
        <begin position="1588"/>
        <end position="1610"/>
    </location>
</feature>
<feature type="transmembrane region" description="Helical" evidence="3">
    <location>
        <begin position="624"/>
        <end position="648"/>
    </location>
</feature>
<feature type="region of interest" description="Disordered" evidence="2">
    <location>
        <begin position="910"/>
        <end position="949"/>
    </location>
</feature>
<accession>A0A5A8EDN0</accession>
<feature type="transmembrane region" description="Helical" evidence="3">
    <location>
        <begin position="1275"/>
        <end position="1301"/>
    </location>
</feature>
<evidence type="ECO:0000259" key="4">
    <source>
        <dbReference type="PROSITE" id="PS50222"/>
    </source>
</evidence>